<keyword evidence="6" id="KW-0325">Glycoprotein</keyword>
<feature type="domain" description="Herpesvirus glycoprotein D/GG/GX" evidence="9">
    <location>
        <begin position="56"/>
        <end position="169"/>
    </location>
</feature>
<reference evidence="10" key="1">
    <citation type="journal article" date="2020" name="Emerg. Infect. Dis.">
        <title>Identification of a Novel alpha-herpesvirus Associated with Ulcerative Stomatitis in Donkeys.</title>
        <authorList>
            <person name="Martella V."/>
            <person name="Lanave G."/>
            <person name="Camero M."/>
            <person name="Larocca V."/>
            <person name="Lorusso E."/>
            <person name="Catella C."/>
            <person name="Capozza P."/>
            <person name="Tempesta M."/>
            <person name="Buonavoglia C."/>
        </authorList>
    </citation>
    <scope>NUCLEOTIDE SEQUENCE</scope>
    <source>
        <strain evidence="10">AsHV/Bari/2011/740</strain>
    </source>
</reference>
<evidence type="ECO:0000256" key="8">
    <source>
        <dbReference type="SAM" id="Phobius"/>
    </source>
</evidence>
<feature type="compositionally biased region" description="Acidic residues" evidence="7">
    <location>
        <begin position="336"/>
        <end position="350"/>
    </location>
</feature>
<proteinExistence type="predicted"/>
<dbReference type="GO" id="GO:0016020">
    <property type="term" value="C:membrane"/>
    <property type="evidence" value="ECO:0007669"/>
    <property type="project" value="UniProtKB-SubCell"/>
</dbReference>
<keyword evidence="3" id="KW-0732">Signal</keyword>
<dbReference type="GO" id="GO:0019031">
    <property type="term" value="C:viral envelope"/>
    <property type="evidence" value="ECO:0007669"/>
    <property type="project" value="UniProtKB-KW"/>
</dbReference>
<accession>A0A7S9VMB8</accession>
<feature type="compositionally biased region" description="Basic and acidic residues" evidence="7">
    <location>
        <begin position="302"/>
        <end position="313"/>
    </location>
</feature>
<keyword evidence="10" id="KW-0261">Viral envelope protein</keyword>
<dbReference type="Pfam" id="PF01537">
    <property type="entry name" value="Herpes_glycop_D"/>
    <property type="match status" value="1"/>
</dbReference>
<feature type="region of interest" description="Disordered" evidence="7">
    <location>
        <begin position="425"/>
        <end position="448"/>
    </location>
</feature>
<comment type="subcellular location">
    <subcellularLocation>
        <location evidence="1">Membrane</location>
        <topology evidence="1">Single-pass membrane protein</topology>
    </subcellularLocation>
</comment>
<protein>
    <submittedName>
        <fullName evidence="10">Envelope glycoprotein G</fullName>
    </submittedName>
</protein>
<keyword evidence="2 8" id="KW-0812">Transmembrane</keyword>
<feature type="region of interest" description="Disordered" evidence="7">
    <location>
        <begin position="302"/>
        <end position="374"/>
    </location>
</feature>
<evidence type="ECO:0000256" key="3">
    <source>
        <dbReference type="ARBA" id="ARBA00022729"/>
    </source>
</evidence>
<keyword evidence="5 8" id="KW-0472">Membrane</keyword>
<evidence type="ECO:0000256" key="4">
    <source>
        <dbReference type="ARBA" id="ARBA00022989"/>
    </source>
</evidence>
<evidence type="ECO:0000256" key="5">
    <source>
        <dbReference type="ARBA" id="ARBA00023136"/>
    </source>
</evidence>
<evidence type="ECO:0000256" key="1">
    <source>
        <dbReference type="ARBA" id="ARBA00004167"/>
    </source>
</evidence>
<keyword evidence="10" id="KW-0946">Virion</keyword>
<dbReference type="Proteomes" id="UP001143705">
    <property type="component" value="Segment"/>
</dbReference>
<keyword evidence="11" id="KW-1185">Reference proteome</keyword>
<dbReference type="InterPro" id="IPR036179">
    <property type="entry name" value="Ig-like_dom_sf"/>
</dbReference>
<evidence type="ECO:0000259" key="9">
    <source>
        <dbReference type="Pfam" id="PF01537"/>
    </source>
</evidence>
<evidence type="ECO:0000256" key="2">
    <source>
        <dbReference type="ARBA" id="ARBA00022692"/>
    </source>
</evidence>
<name>A0A7S9VMB8_9ALPH</name>
<organism evidence="10 11">
    <name type="scientific">Equid herpesvirus 6</name>
    <dbReference type="NCBI Taxonomy" id="173566"/>
    <lineage>
        <taxon>Viruses</taxon>
        <taxon>Duplodnaviria</taxon>
        <taxon>Heunggongvirae</taxon>
        <taxon>Peploviricota</taxon>
        <taxon>Herviviricetes</taxon>
        <taxon>Herpesvirales</taxon>
        <taxon>Orthoherpesviridae</taxon>
        <taxon>Alphaherpesvirinae</taxon>
        <taxon>Varicellovirus</taxon>
    </lineage>
</organism>
<sequence length="448" mass="49238">MKGAGVAACVLGLLALADCRKAPAKLCYADPRPGTEPWPVPPRSIDRVSEPSVFSVERSKGCELRLLDPGVDVTKRPPERVNATIAWYYDTMLCPVSLILREYYFCEGNKVPSPETCEGYSYTVARTEGIVEFVLVNTSLLLQPGIYDGGDFIYNFAFGNDSYSGQVSLRVSPNTDYPCKMTRGITGREHLAKFPQTNRPRRPSHKRATGCFPKYVEAEAWGNVSLQSLGLPTYDDEFGFIDDEFESEFDNIYDCRRLDLFAPNHSLGLARGSQSLLVGALGFRILTQPWYLLPGETYEQLREDSKGGARGPDEEPASDVADPESETPNRTPAPPMEEEEEGAGDGEEGEPAPKPPASGCEEQDGSAERDGGPWYTGGILVSGSDCTPQKSTNYAGIGFLIVGVCLLIGLIVYVCVLRSRVSANKSHDSYPRMPRRYSPRYHRLDSPA</sequence>
<dbReference type="GeneID" id="80540179"/>
<feature type="compositionally biased region" description="Acidic residues" evidence="7">
    <location>
        <begin position="314"/>
        <end position="325"/>
    </location>
</feature>
<keyword evidence="4 8" id="KW-1133">Transmembrane helix</keyword>
<feature type="transmembrane region" description="Helical" evidence="8">
    <location>
        <begin position="394"/>
        <end position="416"/>
    </location>
</feature>
<dbReference type="RefSeq" id="YP_010801470.1">
    <property type="nucleotide sequence ID" value="NC_076964.1"/>
</dbReference>
<dbReference type="InterPro" id="IPR002896">
    <property type="entry name" value="Herpes_glycop_dom"/>
</dbReference>
<evidence type="ECO:0000313" key="11">
    <source>
        <dbReference type="Proteomes" id="UP001143705"/>
    </source>
</evidence>
<evidence type="ECO:0000313" key="10">
    <source>
        <dbReference type="EMBL" id="QPI70181.1"/>
    </source>
</evidence>
<evidence type="ECO:0000256" key="6">
    <source>
        <dbReference type="ARBA" id="ARBA00023180"/>
    </source>
</evidence>
<dbReference type="SUPFAM" id="SSF48726">
    <property type="entry name" value="Immunoglobulin"/>
    <property type="match status" value="1"/>
</dbReference>
<dbReference type="EMBL" id="MT012704">
    <property type="protein sequence ID" value="QPI70181.1"/>
    <property type="molecule type" value="Genomic_DNA"/>
</dbReference>
<dbReference type="KEGG" id="vg:80540179"/>
<evidence type="ECO:0000256" key="7">
    <source>
        <dbReference type="SAM" id="MobiDB-lite"/>
    </source>
</evidence>